<dbReference type="Proteomes" id="UP001524642">
    <property type="component" value="Unassembled WGS sequence"/>
</dbReference>
<accession>A0ABT1WXY3</accession>
<sequence length="84" mass="8549">MTTPPGSASGITRVLEMRDSARGTRTVAVEFETGSGSGAVIVTVDAAGKLSFNSVFRDPASVRPPSSAKERPAALRAPTAEASS</sequence>
<feature type="region of interest" description="Disordered" evidence="1">
    <location>
        <begin position="57"/>
        <end position="84"/>
    </location>
</feature>
<keyword evidence="3" id="KW-1185">Reference proteome</keyword>
<reference evidence="2 3" key="1">
    <citation type="submission" date="2022-06" db="EMBL/GenBank/DDBJ databases">
        <title>Roseomonas CN29.</title>
        <authorList>
            <person name="Cheng Y."/>
            <person name="He X."/>
        </authorList>
    </citation>
    <scope>NUCLEOTIDE SEQUENCE [LARGE SCALE GENOMIC DNA]</scope>
    <source>
        <strain evidence="2 3">CN29</strain>
    </source>
</reference>
<organism evidence="2 3">
    <name type="scientific">Roseomonas populi</name>
    <dbReference type="NCBI Taxonomy" id="3121582"/>
    <lineage>
        <taxon>Bacteria</taxon>
        <taxon>Pseudomonadati</taxon>
        <taxon>Pseudomonadota</taxon>
        <taxon>Alphaproteobacteria</taxon>
        <taxon>Acetobacterales</taxon>
        <taxon>Roseomonadaceae</taxon>
        <taxon>Roseomonas</taxon>
    </lineage>
</organism>
<protein>
    <submittedName>
        <fullName evidence="2">Uncharacterized protein</fullName>
    </submittedName>
</protein>
<proteinExistence type="predicted"/>
<comment type="caution">
    <text evidence="2">The sequence shown here is derived from an EMBL/GenBank/DDBJ whole genome shotgun (WGS) entry which is preliminary data.</text>
</comment>
<evidence type="ECO:0000313" key="2">
    <source>
        <dbReference type="EMBL" id="MCR0980706.1"/>
    </source>
</evidence>
<dbReference type="RefSeq" id="WP_257714380.1">
    <property type="nucleotide sequence ID" value="NZ_JANJOU010000001.1"/>
</dbReference>
<evidence type="ECO:0000256" key="1">
    <source>
        <dbReference type="SAM" id="MobiDB-lite"/>
    </source>
</evidence>
<evidence type="ECO:0000313" key="3">
    <source>
        <dbReference type="Proteomes" id="UP001524642"/>
    </source>
</evidence>
<dbReference type="EMBL" id="JANJOU010000001">
    <property type="protein sequence ID" value="MCR0980706.1"/>
    <property type="molecule type" value="Genomic_DNA"/>
</dbReference>
<name>A0ABT1WXY3_9PROT</name>
<gene>
    <name evidence="2" type="ORF">NRP21_01425</name>
</gene>